<dbReference type="RefSeq" id="WP_000541071.1">
    <property type="nucleotide sequence ID" value="NZ_ARXZ02000004.1"/>
</dbReference>
<comment type="caution">
    <text evidence="1">The sequence shown here is derived from an EMBL/GenBank/DDBJ whole genome shotgun (WGS) entry which is preliminary data.</text>
</comment>
<accession>A0AAN4KQF2</accession>
<dbReference type="AlphaFoldDB" id="A0AAN4KQF2"/>
<evidence type="ECO:0000313" key="1">
    <source>
        <dbReference type="EMBL" id="ERI00835.1"/>
    </source>
</evidence>
<proteinExistence type="predicted"/>
<gene>
    <name evidence="1" type="ORF">BTCBT_002390</name>
</gene>
<name>A0AAN4KQF2_BACTU</name>
<protein>
    <submittedName>
        <fullName evidence="1">Uncharacterized protein</fullName>
    </submittedName>
</protein>
<reference evidence="1 2" key="1">
    <citation type="journal article" date="2013" name="Genome Announc.">
        <title>Draft Genome Sequence of Bacillus thuringiensis var. thuringiensis Strain T01-328, a Brazilian Isolate That Produces a Soluble Pesticide Protein, Cry1Ia.</title>
        <authorList>
            <person name="Varani A.M."/>
            <person name="Lemos M.V."/>
            <person name="Fernandes C.C."/>
            <person name="Lemos E.G."/>
            <person name="Alves E.C."/>
            <person name="Desiderio J.A."/>
        </authorList>
    </citation>
    <scope>NUCLEOTIDE SEQUENCE [LARGE SCALE GENOMIC DNA]</scope>
    <source>
        <strain evidence="1 2">T01-328</strain>
    </source>
</reference>
<sequence>MGYNLYFSIDEDDKAILLHLGNGIIISFATLGEYEDFIKDMDSMKNEIEENL</sequence>
<evidence type="ECO:0000313" key="2">
    <source>
        <dbReference type="Proteomes" id="UP000013487"/>
    </source>
</evidence>
<dbReference type="Proteomes" id="UP000013487">
    <property type="component" value="Unassembled WGS sequence"/>
</dbReference>
<dbReference type="EMBL" id="ARXZ02000004">
    <property type="protein sequence ID" value="ERI00835.1"/>
    <property type="molecule type" value="Genomic_DNA"/>
</dbReference>
<organism evidence="1 2">
    <name type="scientific">Bacillus thuringiensis T01-328</name>
    <dbReference type="NCBI Taxonomy" id="1324966"/>
    <lineage>
        <taxon>Bacteria</taxon>
        <taxon>Bacillati</taxon>
        <taxon>Bacillota</taxon>
        <taxon>Bacilli</taxon>
        <taxon>Bacillales</taxon>
        <taxon>Bacillaceae</taxon>
        <taxon>Bacillus</taxon>
        <taxon>Bacillus cereus group</taxon>
    </lineage>
</organism>